<dbReference type="EMBL" id="BMJH01000004">
    <property type="protein sequence ID" value="GGC74877.1"/>
    <property type="molecule type" value="Genomic_DNA"/>
</dbReference>
<feature type="region of interest" description="Disordered" evidence="1">
    <location>
        <begin position="1"/>
        <end position="44"/>
    </location>
</feature>
<feature type="region of interest" description="Disordered" evidence="1">
    <location>
        <begin position="49"/>
        <end position="68"/>
    </location>
</feature>
<name>A0A916UJQ7_9ACTN</name>
<gene>
    <name evidence="2" type="ORF">GCM10011410_30220</name>
</gene>
<protein>
    <submittedName>
        <fullName evidence="2">Uncharacterized protein</fullName>
    </submittedName>
</protein>
<dbReference type="AlphaFoldDB" id="A0A916UJQ7"/>
<proteinExistence type="predicted"/>
<reference evidence="2" key="2">
    <citation type="submission" date="2020-09" db="EMBL/GenBank/DDBJ databases">
        <authorList>
            <person name="Sun Q."/>
            <person name="Zhou Y."/>
        </authorList>
    </citation>
    <scope>NUCLEOTIDE SEQUENCE</scope>
    <source>
        <strain evidence="2">CGMCC 1.15478</strain>
    </source>
</reference>
<dbReference type="RefSeq" id="WP_188677051.1">
    <property type="nucleotide sequence ID" value="NZ_BMJH01000004.1"/>
</dbReference>
<keyword evidence="3" id="KW-1185">Reference proteome</keyword>
<accession>A0A916UJQ7</accession>
<reference evidence="2" key="1">
    <citation type="journal article" date="2014" name="Int. J. Syst. Evol. Microbiol.">
        <title>Complete genome sequence of Corynebacterium casei LMG S-19264T (=DSM 44701T), isolated from a smear-ripened cheese.</title>
        <authorList>
            <consortium name="US DOE Joint Genome Institute (JGI-PGF)"/>
            <person name="Walter F."/>
            <person name="Albersmeier A."/>
            <person name="Kalinowski J."/>
            <person name="Ruckert C."/>
        </authorList>
    </citation>
    <scope>NUCLEOTIDE SEQUENCE</scope>
    <source>
        <strain evidence="2">CGMCC 1.15478</strain>
    </source>
</reference>
<organism evidence="2 3">
    <name type="scientific">Hoyosella rhizosphaerae</name>
    <dbReference type="NCBI Taxonomy" id="1755582"/>
    <lineage>
        <taxon>Bacteria</taxon>
        <taxon>Bacillati</taxon>
        <taxon>Actinomycetota</taxon>
        <taxon>Actinomycetes</taxon>
        <taxon>Mycobacteriales</taxon>
        <taxon>Hoyosellaceae</taxon>
        <taxon>Hoyosella</taxon>
    </lineage>
</organism>
<comment type="caution">
    <text evidence="2">The sequence shown here is derived from an EMBL/GenBank/DDBJ whole genome shotgun (WGS) entry which is preliminary data.</text>
</comment>
<dbReference type="Proteomes" id="UP000641514">
    <property type="component" value="Unassembled WGS sequence"/>
</dbReference>
<evidence type="ECO:0000313" key="3">
    <source>
        <dbReference type="Proteomes" id="UP000641514"/>
    </source>
</evidence>
<evidence type="ECO:0000256" key="1">
    <source>
        <dbReference type="SAM" id="MobiDB-lite"/>
    </source>
</evidence>
<evidence type="ECO:0000313" key="2">
    <source>
        <dbReference type="EMBL" id="GGC74877.1"/>
    </source>
</evidence>
<sequence>MTARKPTLPDPANVPEADRLEQEAPLTSDDEQSTSPQPLRTEDLFDANFADVAEQMVEVPDNDDYPRE</sequence>